<evidence type="ECO:0000313" key="3">
    <source>
        <dbReference type="Proteomes" id="UP001152561"/>
    </source>
</evidence>
<gene>
    <name evidence="2" type="ORF">K7X08_018956</name>
</gene>
<sequence>MHLILRFSWVTILDCQRIDSCSVLCLWRWTEAFPGLFLLPELTSPGLLLCFCCVISSFLTSFSYELISKIFLSEYITRLPKILELYCLVSAAAFGIIGFFTLLLLYFSRYKLEQKLNIDDK</sequence>
<dbReference type="EMBL" id="JAJAGQ010000013">
    <property type="protein sequence ID" value="KAJ8546373.1"/>
    <property type="molecule type" value="Genomic_DNA"/>
</dbReference>
<feature type="transmembrane region" description="Helical" evidence="1">
    <location>
        <begin position="46"/>
        <end position="64"/>
    </location>
</feature>
<evidence type="ECO:0000313" key="2">
    <source>
        <dbReference type="EMBL" id="KAJ8546373.1"/>
    </source>
</evidence>
<dbReference type="AlphaFoldDB" id="A0A9Q1R9E6"/>
<keyword evidence="3" id="KW-1185">Reference proteome</keyword>
<accession>A0A9Q1R9E6</accession>
<feature type="transmembrane region" description="Helical" evidence="1">
    <location>
        <begin position="85"/>
        <end position="107"/>
    </location>
</feature>
<protein>
    <submittedName>
        <fullName evidence="2">Uncharacterized protein</fullName>
    </submittedName>
</protein>
<keyword evidence="1" id="KW-0472">Membrane</keyword>
<organism evidence="2 3">
    <name type="scientific">Anisodus acutangulus</name>
    <dbReference type="NCBI Taxonomy" id="402998"/>
    <lineage>
        <taxon>Eukaryota</taxon>
        <taxon>Viridiplantae</taxon>
        <taxon>Streptophyta</taxon>
        <taxon>Embryophyta</taxon>
        <taxon>Tracheophyta</taxon>
        <taxon>Spermatophyta</taxon>
        <taxon>Magnoliopsida</taxon>
        <taxon>eudicotyledons</taxon>
        <taxon>Gunneridae</taxon>
        <taxon>Pentapetalae</taxon>
        <taxon>asterids</taxon>
        <taxon>lamiids</taxon>
        <taxon>Solanales</taxon>
        <taxon>Solanaceae</taxon>
        <taxon>Solanoideae</taxon>
        <taxon>Hyoscyameae</taxon>
        <taxon>Anisodus</taxon>
    </lineage>
</organism>
<proteinExistence type="predicted"/>
<comment type="caution">
    <text evidence="2">The sequence shown here is derived from an EMBL/GenBank/DDBJ whole genome shotgun (WGS) entry which is preliminary data.</text>
</comment>
<reference evidence="3" key="1">
    <citation type="journal article" date="2023" name="Proc. Natl. Acad. Sci. U.S.A.">
        <title>Genomic and structural basis for evolution of tropane alkaloid biosynthesis.</title>
        <authorList>
            <person name="Wanga Y.-J."/>
            <person name="Taina T."/>
            <person name="Yua J.-Y."/>
            <person name="Lia J."/>
            <person name="Xua B."/>
            <person name="Chenc J."/>
            <person name="D'Auriad J.C."/>
            <person name="Huanga J.-P."/>
            <person name="Huanga S.-X."/>
        </authorList>
    </citation>
    <scope>NUCLEOTIDE SEQUENCE [LARGE SCALE GENOMIC DNA]</scope>
    <source>
        <strain evidence="3">cv. KIB-2019</strain>
    </source>
</reference>
<name>A0A9Q1R9E6_9SOLA</name>
<keyword evidence="1" id="KW-1133">Transmembrane helix</keyword>
<dbReference type="Proteomes" id="UP001152561">
    <property type="component" value="Unassembled WGS sequence"/>
</dbReference>
<keyword evidence="1" id="KW-0812">Transmembrane</keyword>
<evidence type="ECO:0000256" key="1">
    <source>
        <dbReference type="SAM" id="Phobius"/>
    </source>
</evidence>